<dbReference type="InterPro" id="IPR011576">
    <property type="entry name" value="Pyridox_Oxase_N"/>
</dbReference>
<comment type="caution">
    <text evidence="2">The sequence shown here is derived from an EMBL/GenBank/DDBJ whole genome shotgun (WGS) entry which is preliminary data.</text>
</comment>
<dbReference type="SUPFAM" id="SSF50475">
    <property type="entry name" value="FMN-binding split barrel"/>
    <property type="match status" value="1"/>
</dbReference>
<proteinExistence type="predicted"/>
<evidence type="ECO:0000259" key="1">
    <source>
        <dbReference type="Pfam" id="PF01243"/>
    </source>
</evidence>
<gene>
    <name evidence="2" type="ORF">C9E81_19760</name>
</gene>
<dbReference type="PANTHER" id="PTHR40660">
    <property type="entry name" value="5'-PHOSPHATE OXIDASE PUTATIVE DOMAIN-CONTAINING PROTEIN-RELATED"/>
    <property type="match status" value="1"/>
</dbReference>
<organism evidence="2 3">
    <name type="scientific">Paracoccus alkanivorans</name>
    <dbReference type="NCBI Taxonomy" id="2116655"/>
    <lineage>
        <taxon>Bacteria</taxon>
        <taxon>Pseudomonadati</taxon>
        <taxon>Pseudomonadota</taxon>
        <taxon>Alphaproteobacteria</taxon>
        <taxon>Rhodobacterales</taxon>
        <taxon>Paracoccaceae</taxon>
        <taxon>Paracoccus</taxon>
    </lineage>
</organism>
<evidence type="ECO:0000313" key="2">
    <source>
        <dbReference type="EMBL" id="RMC32112.1"/>
    </source>
</evidence>
<name>A0A3M0M2W3_9RHOB</name>
<dbReference type="Proteomes" id="UP000273516">
    <property type="component" value="Unassembled WGS sequence"/>
</dbReference>
<dbReference type="PANTHER" id="PTHR40660:SF1">
    <property type="entry name" value="5'-PHOSPHATE OXIDASE PUTATIVE DOMAIN-CONTAINING PROTEIN-RELATED"/>
    <property type="match status" value="1"/>
</dbReference>
<dbReference type="Gene3D" id="2.30.110.10">
    <property type="entry name" value="Electron Transport, Fmn-binding Protein, Chain A"/>
    <property type="match status" value="1"/>
</dbReference>
<dbReference type="EMBL" id="QOKZ01000010">
    <property type="protein sequence ID" value="RMC32112.1"/>
    <property type="molecule type" value="Genomic_DNA"/>
</dbReference>
<dbReference type="InterPro" id="IPR012349">
    <property type="entry name" value="Split_barrel_FMN-bd"/>
</dbReference>
<dbReference type="AlphaFoldDB" id="A0A3M0M2W3"/>
<evidence type="ECO:0000313" key="3">
    <source>
        <dbReference type="Proteomes" id="UP000273516"/>
    </source>
</evidence>
<dbReference type="RefSeq" id="WP_243698732.1">
    <property type="nucleotide sequence ID" value="NZ_QOKZ01000010.1"/>
</dbReference>
<dbReference type="Pfam" id="PF01243">
    <property type="entry name" value="PNPOx_N"/>
    <property type="match status" value="1"/>
</dbReference>
<accession>A0A3M0M2W3</accession>
<reference evidence="2 3" key="1">
    <citation type="submission" date="2018-07" db="EMBL/GenBank/DDBJ databases">
        <authorList>
            <person name="Zhang Y."/>
            <person name="Wang L."/>
            <person name="Ma S."/>
        </authorList>
    </citation>
    <scope>NUCLEOTIDE SEQUENCE [LARGE SCALE GENOMIC DNA]</scope>
    <source>
        <strain evidence="2 3">4-2</strain>
    </source>
</reference>
<protein>
    <submittedName>
        <fullName evidence="2">Pyridoxamine 5'-phosphate oxidase family protein</fullName>
    </submittedName>
</protein>
<feature type="domain" description="Pyridoxamine 5'-phosphate oxidase N-terminal" evidence="1">
    <location>
        <begin position="8"/>
        <end position="103"/>
    </location>
</feature>
<keyword evidence="3" id="KW-1185">Reference proteome</keyword>
<sequence length="161" mass="17779">MITSSAHRMIEDWRLGFVATADAYGAPNLSPKGTFVVHDSKTIGFAEIRSPDTLKNIALCPQVEISFVDILTRRAVLIGGTARSVARDSDEFARLFPTYEELWPDLASSFGSIVLVDVTACRPTCSPAYDNGATASDLRRNWMQRVQDINSRHEQSEVTPC</sequence>